<accession>A0A5Q0H9N4</accession>
<dbReference type="KEGG" id="ssyi:EKG83_40790"/>
<reference evidence="2" key="1">
    <citation type="journal article" date="2021" name="Curr. Microbiol.">
        <title>Complete genome of nocamycin-producing strain Saccharothrix syringae NRRL B-16468 reveals the biosynthetic potential for secondary metabolites.</title>
        <authorList>
            <person name="Mo X."/>
            <person name="Yang S."/>
        </authorList>
    </citation>
    <scope>NUCLEOTIDE SEQUENCE [LARGE SCALE GENOMIC DNA]</scope>
    <source>
        <strain evidence="2">ATCC 51364 / DSM 43886 / JCM 6844 / KCTC 9398 / NBRC 14523 / NRRL B-16468 / INA 2240</strain>
    </source>
</reference>
<protein>
    <submittedName>
        <fullName evidence="1">Uncharacterized protein</fullName>
    </submittedName>
</protein>
<organism evidence="1 2">
    <name type="scientific">Saccharothrix syringae</name>
    <name type="common">Nocardiopsis syringae</name>
    <dbReference type="NCBI Taxonomy" id="103733"/>
    <lineage>
        <taxon>Bacteria</taxon>
        <taxon>Bacillati</taxon>
        <taxon>Actinomycetota</taxon>
        <taxon>Actinomycetes</taxon>
        <taxon>Pseudonocardiales</taxon>
        <taxon>Pseudonocardiaceae</taxon>
        <taxon>Saccharothrix</taxon>
    </lineage>
</organism>
<evidence type="ECO:0000313" key="2">
    <source>
        <dbReference type="Proteomes" id="UP000325787"/>
    </source>
</evidence>
<sequence length="88" mass="9296">MAFYVLAQPEEQASAALVEQTPGQPNLIADVGGSQIAVQVANHPEGLKLAAGFAWELARAATEFATRCQELAMSQDPNAYGRHAEITG</sequence>
<name>A0A5Q0H9N4_SACSY</name>
<dbReference type="EMBL" id="CP034550">
    <property type="protein sequence ID" value="QFZ22931.1"/>
    <property type="molecule type" value="Genomic_DNA"/>
</dbReference>
<evidence type="ECO:0000313" key="1">
    <source>
        <dbReference type="EMBL" id="QFZ22931.1"/>
    </source>
</evidence>
<dbReference type="Proteomes" id="UP000325787">
    <property type="component" value="Chromosome"/>
</dbReference>
<dbReference type="AlphaFoldDB" id="A0A5Q0H9N4"/>
<dbReference type="RefSeq" id="WP_033435382.1">
    <property type="nucleotide sequence ID" value="NZ_CP034550.1"/>
</dbReference>
<keyword evidence="2" id="KW-1185">Reference proteome</keyword>
<gene>
    <name evidence="1" type="ORF">EKG83_40790</name>
</gene>
<proteinExistence type="predicted"/>
<dbReference type="OrthoDB" id="3700417at2"/>